<dbReference type="EMBL" id="CM056814">
    <property type="protein sequence ID" value="KAJ8625938.1"/>
    <property type="molecule type" value="Genomic_DNA"/>
</dbReference>
<accession>A0ACC2KXT7</accession>
<name>A0ACC2KXT7_PERAE</name>
<keyword evidence="2" id="KW-1185">Reference proteome</keyword>
<reference evidence="1 2" key="1">
    <citation type="journal article" date="2022" name="Hortic Res">
        <title>A haplotype resolved chromosomal level avocado genome allows analysis of novel avocado genes.</title>
        <authorList>
            <person name="Nath O."/>
            <person name="Fletcher S.J."/>
            <person name="Hayward A."/>
            <person name="Shaw L.M."/>
            <person name="Masouleh A.K."/>
            <person name="Furtado A."/>
            <person name="Henry R.J."/>
            <person name="Mitter N."/>
        </authorList>
    </citation>
    <scope>NUCLEOTIDE SEQUENCE [LARGE SCALE GENOMIC DNA]</scope>
    <source>
        <strain evidence="2">cv. Hass</strain>
    </source>
</reference>
<evidence type="ECO:0000313" key="1">
    <source>
        <dbReference type="EMBL" id="KAJ8625938.1"/>
    </source>
</evidence>
<organism evidence="1 2">
    <name type="scientific">Persea americana</name>
    <name type="common">Avocado</name>
    <dbReference type="NCBI Taxonomy" id="3435"/>
    <lineage>
        <taxon>Eukaryota</taxon>
        <taxon>Viridiplantae</taxon>
        <taxon>Streptophyta</taxon>
        <taxon>Embryophyta</taxon>
        <taxon>Tracheophyta</taxon>
        <taxon>Spermatophyta</taxon>
        <taxon>Magnoliopsida</taxon>
        <taxon>Magnoliidae</taxon>
        <taxon>Laurales</taxon>
        <taxon>Lauraceae</taxon>
        <taxon>Persea</taxon>
    </lineage>
</organism>
<evidence type="ECO:0000313" key="2">
    <source>
        <dbReference type="Proteomes" id="UP001234297"/>
    </source>
</evidence>
<sequence>MVDLGNGFWWWAGASSAQLAAGVAACRRGFRGRDTLMPIKAFGVASLFVGAGATAFAGFLYASGIHKVDDMKEVGKSFRKKMRVPPREKNTSA</sequence>
<gene>
    <name evidence="1" type="ORF">MRB53_019245</name>
</gene>
<dbReference type="Proteomes" id="UP001234297">
    <property type="component" value="Chromosome 6"/>
</dbReference>
<comment type="caution">
    <text evidence="1">The sequence shown here is derived from an EMBL/GenBank/DDBJ whole genome shotgun (WGS) entry which is preliminary data.</text>
</comment>
<proteinExistence type="predicted"/>
<protein>
    <submittedName>
        <fullName evidence="1">Uncharacterized protein</fullName>
    </submittedName>
</protein>